<dbReference type="Proteomes" id="UP000460412">
    <property type="component" value="Unassembled WGS sequence"/>
</dbReference>
<keyword evidence="3" id="KW-1185">Reference proteome</keyword>
<proteinExistence type="predicted"/>
<reference evidence="2 3" key="1">
    <citation type="submission" date="2019-12" db="EMBL/GenBank/DDBJ databases">
        <title>Sporaefaciens musculi gen. nov., sp. nov., a novel bacterium isolated from the caecum of an obese mouse.</title>
        <authorList>
            <person name="Rasmussen T.S."/>
            <person name="Streidl T."/>
            <person name="Hitch T.C.A."/>
            <person name="Wortmann E."/>
            <person name="Deptula P."/>
            <person name="Hansen M."/>
            <person name="Nielsen D.S."/>
            <person name="Clavel T."/>
            <person name="Vogensen F.K."/>
        </authorList>
    </citation>
    <scope>NUCLEOTIDE SEQUENCE [LARGE SCALE GENOMIC DNA]</scope>
    <source>
        <strain evidence="2 3">WCA-9-b2</strain>
    </source>
</reference>
<feature type="transmembrane region" description="Helical" evidence="1">
    <location>
        <begin position="268"/>
        <end position="293"/>
    </location>
</feature>
<dbReference type="CDD" id="cd17332">
    <property type="entry name" value="MFS_MelB_like"/>
    <property type="match status" value="1"/>
</dbReference>
<evidence type="ECO:0000313" key="3">
    <source>
        <dbReference type="Proteomes" id="UP000460412"/>
    </source>
</evidence>
<keyword evidence="1" id="KW-0812">Transmembrane</keyword>
<evidence type="ECO:0000256" key="1">
    <source>
        <dbReference type="SAM" id="Phobius"/>
    </source>
</evidence>
<dbReference type="Gene3D" id="1.20.1250.20">
    <property type="entry name" value="MFS general substrate transporter like domains"/>
    <property type="match status" value="1"/>
</dbReference>
<dbReference type="GO" id="GO:0005886">
    <property type="term" value="C:plasma membrane"/>
    <property type="evidence" value="ECO:0007669"/>
    <property type="project" value="TreeGrafter"/>
</dbReference>
<comment type="caution">
    <text evidence="2">The sequence shown here is derived from an EMBL/GenBank/DDBJ whole genome shotgun (WGS) entry which is preliminary data.</text>
</comment>
<organism evidence="2 3">
    <name type="scientific">Sporofaciens musculi</name>
    <dbReference type="NCBI Taxonomy" id="2681861"/>
    <lineage>
        <taxon>Bacteria</taxon>
        <taxon>Bacillati</taxon>
        <taxon>Bacillota</taxon>
        <taxon>Clostridia</taxon>
        <taxon>Lachnospirales</taxon>
        <taxon>Lachnospiraceae</taxon>
        <taxon>Sporofaciens</taxon>
    </lineage>
</organism>
<dbReference type="InterPro" id="IPR039672">
    <property type="entry name" value="MFS_2"/>
</dbReference>
<feature type="transmembrane region" description="Helical" evidence="1">
    <location>
        <begin position="331"/>
        <end position="352"/>
    </location>
</feature>
<feature type="transmembrane region" description="Helical" evidence="1">
    <location>
        <begin position="373"/>
        <end position="396"/>
    </location>
</feature>
<feature type="transmembrane region" description="Helical" evidence="1">
    <location>
        <begin position="187"/>
        <end position="205"/>
    </location>
</feature>
<dbReference type="RefSeq" id="WP_159756066.1">
    <property type="nucleotide sequence ID" value="NZ_WUQX01000001.1"/>
</dbReference>
<feature type="transmembrane region" description="Helical" evidence="1">
    <location>
        <begin position="159"/>
        <end position="181"/>
    </location>
</feature>
<feature type="transmembrane region" description="Helical" evidence="1">
    <location>
        <begin position="40"/>
        <end position="60"/>
    </location>
</feature>
<feature type="transmembrane region" description="Helical" evidence="1">
    <location>
        <begin position="235"/>
        <end position="256"/>
    </location>
</feature>
<feature type="transmembrane region" description="Helical" evidence="1">
    <location>
        <begin position="300"/>
        <end position="319"/>
    </location>
</feature>
<dbReference type="Pfam" id="PF13347">
    <property type="entry name" value="MFS_2"/>
    <property type="match status" value="1"/>
</dbReference>
<dbReference type="PANTHER" id="PTHR11328">
    <property type="entry name" value="MAJOR FACILITATOR SUPERFAMILY DOMAIN-CONTAINING PROTEIN"/>
    <property type="match status" value="1"/>
</dbReference>
<dbReference type="GO" id="GO:0008643">
    <property type="term" value="P:carbohydrate transport"/>
    <property type="evidence" value="ECO:0007669"/>
    <property type="project" value="InterPro"/>
</dbReference>
<keyword evidence="1" id="KW-1133">Transmembrane helix</keyword>
<feature type="transmembrane region" description="Helical" evidence="1">
    <location>
        <begin position="408"/>
        <end position="431"/>
    </location>
</feature>
<sequence>MNNKVKEVTADVTKSEIFHFGMLGVAQCIMFTLWNGQMMYFYTDIFMLAPMFISGMFLVARVWDGVNDPMIGLLIERTKTRYGRFKNAILFAPVPLAIAMVLNFTVPSFGKTGNLIYAVVTYILFGMIYTTIDVSYFSLPTVMTDKPDRRASMFGIGRLCTGMTMAVTGILIIPCVTMLGKGDMKKGYFYTAILFGVVSCILYLFNVKHVHERTIVDKPKFNFKMTMKAIGQNKPLLMVMIFGFILQLVSVGKTSLNMYYATYNLGNVQLVAIVGLAGVPGMLIGSAVAPLLVKKFEAKYVAVGLNILFFVDSLFLFFFENNAVALFINNLFFLFYCGAGMVLVSTMTAETIEYAELKLGQRNEGFITSTQTFISKLAVAIANSSVLALIAALGYVPNQEQAQGTLKAFFYMESIIPGVIGILACIPMLIYPLTKKEYAKITEELKARRGESA</sequence>
<dbReference type="AlphaFoldDB" id="A0A7X3MM69"/>
<dbReference type="NCBIfam" id="TIGR00792">
    <property type="entry name" value="gph"/>
    <property type="match status" value="1"/>
</dbReference>
<keyword evidence="1" id="KW-0472">Membrane</keyword>
<protein>
    <submittedName>
        <fullName evidence="2">Uncharacterized protein</fullName>
    </submittedName>
</protein>
<dbReference type="InterPro" id="IPR001927">
    <property type="entry name" value="Na/Gal_symport"/>
</dbReference>
<dbReference type="PANTHER" id="PTHR11328:SF24">
    <property type="entry name" value="MAJOR FACILITATOR SUPERFAMILY (MFS) PROFILE DOMAIN-CONTAINING PROTEIN"/>
    <property type="match status" value="1"/>
</dbReference>
<dbReference type="GO" id="GO:0006814">
    <property type="term" value="P:sodium ion transport"/>
    <property type="evidence" value="ECO:0007669"/>
    <property type="project" value="InterPro"/>
</dbReference>
<gene>
    <name evidence="2" type="ORF">GN277_26975</name>
</gene>
<evidence type="ECO:0000313" key="2">
    <source>
        <dbReference type="EMBL" id="MXP78845.1"/>
    </source>
</evidence>
<dbReference type="EMBL" id="WUQX01000001">
    <property type="protein sequence ID" value="MXP78845.1"/>
    <property type="molecule type" value="Genomic_DNA"/>
</dbReference>
<feature type="transmembrane region" description="Helical" evidence="1">
    <location>
        <begin position="88"/>
        <end position="109"/>
    </location>
</feature>
<name>A0A7X3MM69_9FIRM</name>
<dbReference type="SUPFAM" id="SSF103473">
    <property type="entry name" value="MFS general substrate transporter"/>
    <property type="match status" value="1"/>
</dbReference>
<feature type="transmembrane region" description="Helical" evidence="1">
    <location>
        <begin position="16"/>
        <end position="34"/>
    </location>
</feature>
<dbReference type="GO" id="GO:0015293">
    <property type="term" value="F:symporter activity"/>
    <property type="evidence" value="ECO:0007669"/>
    <property type="project" value="InterPro"/>
</dbReference>
<dbReference type="InterPro" id="IPR036259">
    <property type="entry name" value="MFS_trans_sf"/>
</dbReference>
<accession>A0A7X3MM69</accession>
<feature type="transmembrane region" description="Helical" evidence="1">
    <location>
        <begin position="115"/>
        <end position="139"/>
    </location>
</feature>